<evidence type="ECO:0000313" key="2">
    <source>
        <dbReference type="Proteomes" id="UP000078540"/>
    </source>
</evidence>
<dbReference type="Proteomes" id="UP000078540">
    <property type="component" value="Unassembled WGS sequence"/>
</dbReference>
<evidence type="ECO:0000313" key="1">
    <source>
        <dbReference type="EMBL" id="KYM80467.1"/>
    </source>
</evidence>
<organism evidence="1 2">
    <name type="scientific">Atta colombica</name>
    <dbReference type="NCBI Taxonomy" id="520822"/>
    <lineage>
        <taxon>Eukaryota</taxon>
        <taxon>Metazoa</taxon>
        <taxon>Ecdysozoa</taxon>
        <taxon>Arthropoda</taxon>
        <taxon>Hexapoda</taxon>
        <taxon>Insecta</taxon>
        <taxon>Pterygota</taxon>
        <taxon>Neoptera</taxon>
        <taxon>Endopterygota</taxon>
        <taxon>Hymenoptera</taxon>
        <taxon>Apocrita</taxon>
        <taxon>Aculeata</taxon>
        <taxon>Formicoidea</taxon>
        <taxon>Formicidae</taxon>
        <taxon>Myrmicinae</taxon>
        <taxon>Atta</taxon>
    </lineage>
</organism>
<dbReference type="AlphaFoldDB" id="A0A195B895"/>
<reference evidence="1 2" key="1">
    <citation type="submission" date="2015-09" db="EMBL/GenBank/DDBJ databases">
        <title>Atta colombica WGS genome.</title>
        <authorList>
            <person name="Nygaard S."/>
            <person name="Hu H."/>
            <person name="Boomsma J."/>
            <person name="Zhang G."/>
        </authorList>
    </citation>
    <scope>NUCLEOTIDE SEQUENCE [LARGE SCALE GENOMIC DNA]</scope>
    <source>
        <strain evidence="1">Treedump-2</strain>
        <tissue evidence="1">Whole body</tissue>
    </source>
</reference>
<keyword evidence="2" id="KW-1185">Reference proteome</keyword>
<gene>
    <name evidence="1" type="ORF">ALC53_09017</name>
</gene>
<dbReference type="EMBL" id="KQ976565">
    <property type="protein sequence ID" value="KYM80467.1"/>
    <property type="molecule type" value="Genomic_DNA"/>
</dbReference>
<protein>
    <submittedName>
        <fullName evidence="1">Uncharacterized protein</fullName>
    </submittedName>
</protein>
<name>A0A195B895_9HYME</name>
<proteinExistence type="predicted"/>
<sequence>MLKTSHIGDLVVRFATKMYHVHTCICGLSQKISEIHVRKNPPKECTLLSLTSFDLNDVSIRFVTYRIFHLGQSILRTSASETSYGLLARLQQFRALSLLPMED</sequence>
<accession>A0A195B895</accession>